<protein>
    <submittedName>
        <fullName evidence="2">Serine hydrolase</fullName>
    </submittedName>
</protein>
<name>A0ABP6TM64_9ACTN</name>
<gene>
    <name evidence="2" type="ORF">GCM10019016_029800</name>
</gene>
<dbReference type="PANTHER" id="PTHR35333">
    <property type="entry name" value="BETA-LACTAMASE"/>
    <property type="match status" value="1"/>
</dbReference>
<evidence type="ECO:0000313" key="2">
    <source>
        <dbReference type="EMBL" id="GAA3495879.1"/>
    </source>
</evidence>
<keyword evidence="3" id="KW-1185">Reference proteome</keyword>
<feature type="domain" description="Beta-lactamase class A catalytic" evidence="1">
    <location>
        <begin position="146"/>
        <end position="290"/>
    </location>
</feature>
<evidence type="ECO:0000259" key="1">
    <source>
        <dbReference type="Pfam" id="PF13354"/>
    </source>
</evidence>
<dbReference type="InterPro" id="IPR012338">
    <property type="entry name" value="Beta-lactam/transpept-like"/>
</dbReference>
<dbReference type="InterPro" id="IPR045155">
    <property type="entry name" value="Beta-lactam_cat"/>
</dbReference>
<dbReference type="PANTHER" id="PTHR35333:SF3">
    <property type="entry name" value="BETA-LACTAMASE-TYPE TRANSPEPTIDASE FOLD CONTAINING PROTEIN"/>
    <property type="match status" value="1"/>
</dbReference>
<dbReference type="Gene3D" id="3.40.710.10">
    <property type="entry name" value="DD-peptidase/beta-lactamase superfamily"/>
    <property type="match status" value="1"/>
</dbReference>
<reference evidence="3" key="1">
    <citation type="journal article" date="2019" name="Int. J. Syst. Evol. Microbiol.">
        <title>The Global Catalogue of Microorganisms (GCM) 10K type strain sequencing project: providing services to taxonomists for standard genome sequencing and annotation.</title>
        <authorList>
            <consortium name="The Broad Institute Genomics Platform"/>
            <consortium name="The Broad Institute Genome Sequencing Center for Infectious Disease"/>
            <person name="Wu L."/>
            <person name="Ma J."/>
        </authorList>
    </citation>
    <scope>NUCLEOTIDE SEQUENCE [LARGE SCALE GENOMIC DNA]</scope>
    <source>
        <strain evidence="3">JCM 4816</strain>
    </source>
</reference>
<dbReference type="SUPFAM" id="SSF56601">
    <property type="entry name" value="beta-lactamase/transpeptidase-like"/>
    <property type="match status" value="1"/>
</dbReference>
<dbReference type="RefSeq" id="WP_345575839.1">
    <property type="nucleotide sequence ID" value="NZ_BAAAXF010000021.1"/>
</dbReference>
<keyword evidence="2" id="KW-0378">Hydrolase</keyword>
<dbReference type="Pfam" id="PF13354">
    <property type="entry name" value="Beta-lactamase2"/>
    <property type="match status" value="1"/>
</dbReference>
<organism evidence="2 3">
    <name type="scientific">Streptomyces prasinosporus</name>
    <dbReference type="NCBI Taxonomy" id="68256"/>
    <lineage>
        <taxon>Bacteria</taxon>
        <taxon>Bacillati</taxon>
        <taxon>Actinomycetota</taxon>
        <taxon>Actinomycetes</taxon>
        <taxon>Kitasatosporales</taxon>
        <taxon>Streptomycetaceae</taxon>
        <taxon>Streptomyces</taxon>
        <taxon>Streptomyces albogriseolus group</taxon>
    </lineage>
</organism>
<proteinExistence type="predicted"/>
<dbReference type="InterPro" id="IPR000871">
    <property type="entry name" value="Beta-lactam_class-A"/>
</dbReference>
<accession>A0ABP6TM64</accession>
<evidence type="ECO:0000313" key="3">
    <source>
        <dbReference type="Proteomes" id="UP001501455"/>
    </source>
</evidence>
<dbReference type="EMBL" id="BAAAXF010000021">
    <property type="protein sequence ID" value="GAA3495879.1"/>
    <property type="molecule type" value="Genomic_DNA"/>
</dbReference>
<comment type="caution">
    <text evidence="2">The sequence shown here is derived from an EMBL/GenBank/DDBJ whole genome shotgun (WGS) entry which is preliminary data.</text>
</comment>
<dbReference type="GO" id="GO:0016787">
    <property type="term" value="F:hydrolase activity"/>
    <property type="evidence" value="ECO:0007669"/>
    <property type="project" value="UniProtKB-KW"/>
</dbReference>
<dbReference type="Proteomes" id="UP001501455">
    <property type="component" value="Unassembled WGS sequence"/>
</dbReference>
<sequence length="324" mass="33730">MPDGQLDGTHEALRRSGPAALRPRALTACAAAAVAVALAACSPAGPLDEVRASPARGNPPAAALAAPPPENLGATLARALAPVPRRDGTRLAVAVLDLDSADREIASYRGDAPFTTASVSKVGILAALLLRAQDEGRDLTAEEHRAAEAMITASDNHAAGLLWRAIGGREGLDAANERLGLSSTRGGPGIHWGLTRTTAKDQVRLLRAVFARGPADSAGRSREGLDRSSRAYIRELMGDVMEDQAWGVSAASPRWALKNGWLQRTATGLWVVNSIGQVTVHGHRYLLSVLSSGNASMESGVSLVERAARAAVGAGSAHVRPWPQ</sequence>